<comment type="caution">
    <text evidence="1">The sequence shown here is derived from an EMBL/GenBank/DDBJ whole genome shotgun (WGS) entry which is preliminary data.</text>
</comment>
<keyword evidence="2" id="KW-1185">Reference proteome</keyword>
<proteinExistence type="predicted"/>
<dbReference type="Proteomes" id="UP001165960">
    <property type="component" value="Unassembled WGS sequence"/>
</dbReference>
<protein>
    <submittedName>
        <fullName evidence="1">Uncharacterized protein</fullName>
    </submittedName>
</protein>
<gene>
    <name evidence="1" type="ORF">DSO57_1008125</name>
</gene>
<sequence length="101" mass="10383">MNREFKVPEGSSTWVKEVYEVGASIKFKEMVDIVTKPWAGIKPAPSHQAGLAGGGDLPAPGFFLFEANPGVGTISALVAAEGPILGPKSYAQALMGLAGPG</sequence>
<accession>A0ACC2TVB0</accession>
<organism evidence="1 2">
    <name type="scientific">Entomophthora muscae</name>
    <dbReference type="NCBI Taxonomy" id="34485"/>
    <lineage>
        <taxon>Eukaryota</taxon>
        <taxon>Fungi</taxon>
        <taxon>Fungi incertae sedis</taxon>
        <taxon>Zoopagomycota</taxon>
        <taxon>Entomophthoromycotina</taxon>
        <taxon>Entomophthoromycetes</taxon>
        <taxon>Entomophthorales</taxon>
        <taxon>Entomophthoraceae</taxon>
        <taxon>Entomophthora</taxon>
    </lineage>
</organism>
<dbReference type="EMBL" id="QTSX02002154">
    <property type="protein sequence ID" value="KAJ9078296.1"/>
    <property type="molecule type" value="Genomic_DNA"/>
</dbReference>
<name>A0ACC2TVB0_9FUNG</name>
<evidence type="ECO:0000313" key="1">
    <source>
        <dbReference type="EMBL" id="KAJ9078296.1"/>
    </source>
</evidence>
<evidence type="ECO:0000313" key="2">
    <source>
        <dbReference type="Proteomes" id="UP001165960"/>
    </source>
</evidence>
<reference evidence="1" key="1">
    <citation type="submission" date="2022-04" db="EMBL/GenBank/DDBJ databases">
        <title>Genome of the entomopathogenic fungus Entomophthora muscae.</title>
        <authorList>
            <person name="Elya C."/>
            <person name="Lovett B.R."/>
            <person name="Lee E."/>
            <person name="Macias A.M."/>
            <person name="Hajek A.E."/>
            <person name="De Bivort B.L."/>
            <person name="Kasson M.T."/>
            <person name="De Fine Licht H.H."/>
            <person name="Stajich J.E."/>
        </authorList>
    </citation>
    <scope>NUCLEOTIDE SEQUENCE</scope>
    <source>
        <strain evidence="1">Berkeley</strain>
    </source>
</reference>